<dbReference type="Proteomes" id="UP001633002">
    <property type="component" value="Unassembled WGS sequence"/>
</dbReference>
<sequence length="294" mass="31957">MQSESKERCEVDNVDIQHDLFIKESSADFRNTSVARFSAKRTEGALFLQRRKDFWQSAPSTEDRRDSQSPDTKKTRIIGVDSGMEQMAEQIAIQTAKRGILQQQETSSAGNERSSTPARAPTGLPPIPNFILQQPGLKRDANGSSSKEDSKSKKAEEKDQEGFTEVTGGRRKEKSSVPIPQKNPFAALETVEEEAEEEHLQTKETGQAEGETSNGGDTTTNDQMEVSLVEAKRKREESHSTLPAPTEVIDAAVAVGKQNTDNSGKQGGGKGKQPLGKSRSKQQKGGTSGAQKGP</sequence>
<dbReference type="EMBL" id="JBJQOH010000008">
    <property type="protein sequence ID" value="KAL3675968.1"/>
    <property type="molecule type" value="Genomic_DNA"/>
</dbReference>
<name>A0ABD3GAI4_9MARC</name>
<feature type="compositionally biased region" description="Polar residues" evidence="1">
    <location>
        <begin position="210"/>
        <end position="224"/>
    </location>
</feature>
<feature type="compositionally biased region" description="Basic and acidic residues" evidence="1">
    <location>
        <begin position="230"/>
        <end position="239"/>
    </location>
</feature>
<proteinExistence type="predicted"/>
<evidence type="ECO:0000256" key="1">
    <source>
        <dbReference type="SAM" id="MobiDB-lite"/>
    </source>
</evidence>
<evidence type="ECO:0000313" key="3">
    <source>
        <dbReference type="Proteomes" id="UP001633002"/>
    </source>
</evidence>
<accession>A0ABD3GAI4</accession>
<feature type="region of interest" description="Disordered" evidence="1">
    <location>
        <begin position="91"/>
        <end position="294"/>
    </location>
</feature>
<dbReference type="AlphaFoldDB" id="A0ABD3GAI4"/>
<organism evidence="2 3">
    <name type="scientific">Riccia sorocarpa</name>
    <dbReference type="NCBI Taxonomy" id="122646"/>
    <lineage>
        <taxon>Eukaryota</taxon>
        <taxon>Viridiplantae</taxon>
        <taxon>Streptophyta</taxon>
        <taxon>Embryophyta</taxon>
        <taxon>Marchantiophyta</taxon>
        <taxon>Marchantiopsida</taxon>
        <taxon>Marchantiidae</taxon>
        <taxon>Marchantiales</taxon>
        <taxon>Ricciaceae</taxon>
        <taxon>Riccia</taxon>
    </lineage>
</organism>
<gene>
    <name evidence="2" type="ORF">R1sor_025916</name>
</gene>
<feature type="compositionally biased region" description="Polar residues" evidence="1">
    <location>
        <begin position="101"/>
        <end position="117"/>
    </location>
</feature>
<protein>
    <submittedName>
        <fullName evidence="2">Uncharacterized protein</fullName>
    </submittedName>
</protein>
<keyword evidence="3" id="KW-1185">Reference proteome</keyword>
<evidence type="ECO:0000313" key="2">
    <source>
        <dbReference type="EMBL" id="KAL3675968.1"/>
    </source>
</evidence>
<feature type="compositionally biased region" description="Basic and acidic residues" evidence="1">
    <location>
        <begin position="61"/>
        <end position="74"/>
    </location>
</feature>
<feature type="compositionally biased region" description="Basic and acidic residues" evidence="1">
    <location>
        <begin position="137"/>
        <end position="161"/>
    </location>
</feature>
<reference evidence="2 3" key="1">
    <citation type="submission" date="2024-09" db="EMBL/GenBank/DDBJ databases">
        <title>Chromosome-scale assembly of Riccia sorocarpa.</title>
        <authorList>
            <person name="Paukszto L."/>
        </authorList>
    </citation>
    <scope>NUCLEOTIDE SEQUENCE [LARGE SCALE GENOMIC DNA]</scope>
    <source>
        <strain evidence="2">LP-2024</strain>
        <tissue evidence="2">Aerial parts of the thallus</tissue>
    </source>
</reference>
<feature type="region of interest" description="Disordered" evidence="1">
    <location>
        <begin position="50"/>
        <end position="76"/>
    </location>
</feature>
<comment type="caution">
    <text evidence="2">The sequence shown here is derived from an EMBL/GenBank/DDBJ whole genome shotgun (WGS) entry which is preliminary data.</text>
</comment>